<dbReference type="AlphaFoldDB" id="A0ABD5XX73"/>
<gene>
    <name evidence="3" type="ORF">ACFQMA_07345</name>
</gene>
<dbReference type="GeneID" id="78819911"/>
<dbReference type="CDD" id="cd00090">
    <property type="entry name" value="HTH_ARSR"/>
    <property type="match status" value="1"/>
</dbReference>
<dbReference type="InterPro" id="IPR011991">
    <property type="entry name" value="ArsR-like_HTH"/>
</dbReference>
<evidence type="ECO:0000313" key="3">
    <source>
        <dbReference type="EMBL" id="MFC7139653.1"/>
    </source>
</evidence>
<dbReference type="InterPro" id="IPR036390">
    <property type="entry name" value="WH_DNA-bd_sf"/>
</dbReference>
<dbReference type="Proteomes" id="UP001596432">
    <property type="component" value="Unassembled WGS sequence"/>
</dbReference>
<name>A0ABD5XX73_9EURY</name>
<feature type="region of interest" description="Disordered" evidence="1">
    <location>
        <begin position="155"/>
        <end position="174"/>
    </location>
</feature>
<proteinExistence type="predicted"/>
<sequence>MTASTSDPRLTGYVCRDCDTVALAETPPECCEEEMRAVETDAINDPDLSVLLHHVYGLSGSSVDICVSLLERGEATATDIASDVGVNRSTVSRQLAQLRELGVVECREEPVAGGGRVKRYSSVSLDELRQRHREGLLVWASDAMAVVDRLYGEKPTAAARSESVSSSEQTASDE</sequence>
<feature type="domain" description="HTH arsR-type" evidence="2">
    <location>
        <begin position="50"/>
        <end position="142"/>
    </location>
</feature>
<protein>
    <submittedName>
        <fullName evidence="3">ArsR family transcriptional regulator</fullName>
    </submittedName>
</protein>
<evidence type="ECO:0000313" key="4">
    <source>
        <dbReference type="Proteomes" id="UP001596432"/>
    </source>
</evidence>
<dbReference type="InterPro" id="IPR001845">
    <property type="entry name" value="HTH_ArsR_DNA-bd_dom"/>
</dbReference>
<evidence type="ECO:0000259" key="2">
    <source>
        <dbReference type="SMART" id="SM00418"/>
    </source>
</evidence>
<dbReference type="RefSeq" id="WP_274325236.1">
    <property type="nucleotide sequence ID" value="NZ_CP118158.1"/>
</dbReference>
<dbReference type="Pfam" id="PF01022">
    <property type="entry name" value="HTH_5"/>
    <property type="match status" value="1"/>
</dbReference>
<keyword evidence="4" id="KW-1185">Reference proteome</keyword>
<dbReference type="SUPFAM" id="SSF46785">
    <property type="entry name" value="Winged helix' DNA-binding domain"/>
    <property type="match status" value="1"/>
</dbReference>
<dbReference type="InterPro" id="IPR036388">
    <property type="entry name" value="WH-like_DNA-bd_sf"/>
</dbReference>
<dbReference type="SMART" id="SM00418">
    <property type="entry name" value="HTH_ARSR"/>
    <property type="match status" value="1"/>
</dbReference>
<feature type="compositionally biased region" description="Low complexity" evidence="1">
    <location>
        <begin position="157"/>
        <end position="174"/>
    </location>
</feature>
<dbReference type="EMBL" id="JBHTAS010000001">
    <property type="protein sequence ID" value="MFC7139653.1"/>
    <property type="molecule type" value="Genomic_DNA"/>
</dbReference>
<reference evidence="3 4" key="1">
    <citation type="journal article" date="2019" name="Int. J. Syst. Evol. Microbiol.">
        <title>The Global Catalogue of Microorganisms (GCM) 10K type strain sequencing project: providing services to taxonomists for standard genome sequencing and annotation.</title>
        <authorList>
            <consortium name="The Broad Institute Genomics Platform"/>
            <consortium name="The Broad Institute Genome Sequencing Center for Infectious Disease"/>
            <person name="Wu L."/>
            <person name="Ma J."/>
        </authorList>
    </citation>
    <scope>NUCLEOTIDE SEQUENCE [LARGE SCALE GENOMIC DNA]</scope>
    <source>
        <strain evidence="3 4">XZYJT29</strain>
    </source>
</reference>
<comment type="caution">
    <text evidence="3">The sequence shown here is derived from an EMBL/GenBank/DDBJ whole genome shotgun (WGS) entry which is preliminary data.</text>
</comment>
<evidence type="ECO:0000256" key="1">
    <source>
        <dbReference type="SAM" id="MobiDB-lite"/>
    </source>
</evidence>
<organism evidence="3 4">
    <name type="scientific">Halosimplex aquaticum</name>
    <dbReference type="NCBI Taxonomy" id="3026162"/>
    <lineage>
        <taxon>Archaea</taxon>
        <taxon>Methanobacteriati</taxon>
        <taxon>Methanobacteriota</taxon>
        <taxon>Stenosarchaea group</taxon>
        <taxon>Halobacteria</taxon>
        <taxon>Halobacteriales</taxon>
        <taxon>Haloarculaceae</taxon>
        <taxon>Halosimplex</taxon>
    </lineage>
</organism>
<dbReference type="Gene3D" id="1.10.10.10">
    <property type="entry name" value="Winged helix-like DNA-binding domain superfamily/Winged helix DNA-binding domain"/>
    <property type="match status" value="1"/>
</dbReference>
<accession>A0ABD5XX73</accession>